<accession>F0RWM1</accession>
<dbReference type="AlphaFoldDB" id="F0RWM1"/>
<dbReference type="STRING" id="158189.SpiBuddy_1828"/>
<dbReference type="HOGENOM" id="CLU_1969103_0_0_12"/>
<organism evidence="1 2">
    <name type="scientific">Sphaerochaeta globosa (strain ATCC BAA-1886 / DSM 22777 / Buddy)</name>
    <name type="common">Spirochaeta sp. (strain Buddy)</name>
    <dbReference type="NCBI Taxonomy" id="158189"/>
    <lineage>
        <taxon>Bacteria</taxon>
        <taxon>Pseudomonadati</taxon>
        <taxon>Spirochaetota</taxon>
        <taxon>Spirochaetia</taxon>
        <taxon>Spirochaetales</taxon>
        <taxon>Sphaerochaetaceae</taxon>
        <taxon>Sphaerochaeta</taxon>
    </lineage>
</organism>
<evidence type="ECO:0000313" key="1">
    <source>
        <dbReference type="EMBL" id="ADY13652.1"/>
    </source>
</evidence>
<name>F0RWM1_SPHGB</name>
<proteinExistence type="predicted"/>
<evidence type="ECO:0000313" key="2">
    <source>
        <dbReference type="Proteomes" id="UP000008466"/>
    </source>
</evidence>
<dbReference type="EMBL" id="CP002541">
    <property type="protein sequence ID" value="ADY13652.1"/>
    <property type="molecule type" value="Genomic_DNA"/>
</dbReference>
<dbReference type="Proteomes" id="UP000008466">
    <property type="component" value="Chromosome"/>
</dbReference>
<keyword evidence="2" id="KW-1185">Reference proteome</keyword>
<reference evidence="2" key="1">
    <citation type="submission" date="2011-02" db="EMBL/GenBank/DDBJ databases">
        <title>Complete sequence of Spirochaeta sp. Buddy.</title>
        <authorList>
            <person name="Lucas S."/>
            <person name="Copeland A."/>
            <person name="Lapidus A."/>
            <person name="Cheng J.-F."/>
            <person name="Goodwin L."/>
            <person name="Pitluck S."/>
            <person name="Zeytun A."/>
            <person name="Detter J.C."/>
            <person name="Han C."/>
            <person name="Tapia R."/>
            <person name="Land M."/>
            <person name="Hauser L."/>
            <person name="Kyrpides N."/>
            <person name="Ivanova N."/>
            <person name="Mikhailova N."/>
            <person name="Pagani I."/>
            <person name="Ritalahti K.M."/>
            <person name="Loeffler F.E."/>
            <person name="Woyke T."/>
        </authorList>
    </citation>
    <scope>NUCLEOTIDE SEQUENCE [LARGE SCALE GENOMIC DNA]</scope>
    <source>
        <strain evidence="2">ATCC BAA-1886 / DSM 22777 / Buddy</strain>
    </source>
</reference>
<gene>
    <name evidence="1" type="ordered locus">SpiBuddy_1828</name>
</gene>
<dbReference type="RefSeq" id="WP_013607501.1">
    <property type="nucleotide sequence ID" value="NC_015152.1"/>
</dbReference>
<sequence length="127" mass="15123">MAKKPTTIIARRVQRELGDLGIYLHNKAVTTTSWYFKFKDERIRSLTVRDHKTKPEYRYKWNIVIGYTGPKKVLDRGVPRYFYSENEVDEFLEHVRRYYQTILKNESNSAQQVSNTTKIIGANYEKL</sequence>
<protein>
    <submittedName>
        <fullName evidence="1">Uncharacterized protein</fullName>
    </submittedName>
</protein>
<dbReference type="KEGG" id="sbu:SpiBuddy_1828"/>